<evidence type="ECO:0000313" key="4">
    <source>
        <dbReference type="Proteomes" id="UP000681162"/>
    </source>
</evidence>
<dbReference type="EMBL" id="BORR01000003">
    <property type="protein sequence ID" value="GIO36203.1"/>
    <property type="molecule type" value="Genomic_DNA"/>
</dbReference>
<dbReference type="RefSeq" id="WP_212938555.1">
    <property type="nucleotide sequence ID" value="NZ_BORR01000003.1"/>
</dbReference>
<comment type="caution">
    <text evidence="3">The sequence shown here is derived from an EMBL/GenBank/DDBJ whole genome shotgun (WGS) entry which is preliminary data.</text>
</comment>
<evidence type="ECO:0000313" key="3">
    <source>
        <dbReference type="EMBL" id="GIO36203.1"/>
    </source>
</evidence>
<sequence>MAEKPEKQNQPAREPVTPRYPVEELAANAEALFSVRPEVLAGALHGVTSKELSVDEAKLLVKQFLGKKVN</sequence>
<proteinExistence type="predicted"/>
<dbReference type="InterPro" id="IPR058869">
    <property type="entry name" value="YqzN_YkzM"/>
</dbReference>
<feature type="domain" description="YqzN/YkzM" evidence="2">
    <location>
        <begin position="18"/>
        <end position="68"/>
    </location>
</feature>
<dbReference type="Pfam" id="PF26160">
    <property type="entry name" value="YqzN_YkzM"/>
    <property type="match status" value="1"/>
</dbReference>
<evidence type="ECO:0000256" key="1">
    <source>
        <dbReference type="SAM" id="MobiDB-lite"/>
    </source>
</evidence>
<keyword evidence="4" id="KW-1185">Reference proteome</keyword>
<evidence type="ECO:0000259" key="2">
    <source>
        <dbReference type="Pfam" id="PF26160"/>
    </source>
</evidence>
<reference evidence="3 4" key="1">
    <citation type="submission" date="2021-03" db="EMBL/GenBank/DDBJ databases">
        <title>Antimicrobial resistance genes in bacteria isolated from Japanese honey, and their potential for conferring macrolide and lincosamide resistance in the American foulbrood pathogen Paenibacillus larvae.</title>
        <authorList>
            <person name="Okamoto M."/>
            <person name="Kumagai M."/>
            <person name="Kanamori H."/>
            <person name="Takamatsu D."/>
        </authorList>
    </citation>
    <scope>NUCLEOTIDE SEQUENCE [LARGE SCALE GENOMIC DNA]</scope>
    <source>
        <strain evidence="3 4">J41TS12</strain>
    </source>
</reference>
<name>A0A919XRI7_9BACL</name>
<gene>
    <name evidence="3" type="ORF">J41TS12_10640</name>
</gene>
<accession>A0A919XRI7</accession>
<protein>
    <recommendedName>
        <fullName evidence="2">YqzN/YkzM domain-containing protein</fullName>
    </recommendedName>
</protein>
<feature type="region of interest" description="Disordered" evidence="1">
    <location>
        <begin position="1"/>
        <end position="20"/>
    </location>
</feature>
<dbReference type="AlphaFoldDB" id="A0A919XRI7"/>
<organism evidence="3 4">
    <name type="scientific">Paenibacillus antibioticophila</name>
    <dbReference type="NCBI Taxonomy" id="1274374"/>
    <lineage>
        <taxon>Bacteria</taxon>
        <taxon>Bacillati</taxon>
        <taxon>Bacillota</taxon>
        <taxon>Bacilli</taxon>
        <taxon>Bacillales</taxon>
        <taxon>Paenibacillaceae</taxon>
        <taxon>Paenibacillus</taxon>
    </lineage>
</organism>
<dbReference type="Proteomes" id="UP000681162">
    <property type="component" value="Unassembled WGS sequence"/>
</dbReference>